<feature type="domain" description="BRCT" evidence="2">
    <location>
        <begin position="337"/>
        <end position="412"/>
    </location>
</feature>
<proteinExistence type="predicted"/>
<protein>
    <recommendedName>
        <fullName evidence="2">BRCT domain-containing protein</fullName>
    </recommendedName>
</protein>
<feature type="region of interest" description="Disordered" evidence="1">
    <location>
        <begin position="455"/>
        <end position="493"/>
    </location>
</feature>
<dbReference type="Proteomes" id="UP001219525">
    <property type="component" value="Unassembled WGS sequence"/>
</dbReference>
<dbReference type="PROSITE" id="PS50172">
    <property type="entry name" value="BRCT"/>
    <property type="match status" value="4"/>
</dbReference>
<dbReference type="SUPFAM" id="SSF52113">
    <property type="entry name" value="BRCT domain"/>
    <property type="match status" value="4"/>
</dbReference>
<feature type="compositionally biased region" description="Acidic residues" evidence="1">
    <location>
        <begin position="885"/>
        <end position="895"/>
    </location>
</feature>
<dbReference type="GO" id="GO:1990683">
    <property type="term" value="P:DNA double-strand break attachment to nuclear envelope"/>
    <property type="evidence" value="ECO:0007669"/>
    <property type="project" value="TreeGrafter"/>
</dbReference>
<feature type="compositionally biased region" description="Basic and acidic residues" evidence="1">
    <location>
        <begin position="700"/>
        <end position="719"/>
    </location>
</feature>
<gene>
    <name evidence="3" type="ORF">GGX14DRAFT_665967</name>
</gene>
<feature type="compositionally biased region" description="Low complexity" evidence="1">
    <location>
        <begin position="801"/>
        <end position="830"/>
    </location>
</feature>
<feature type="compositionally biased region" description="Basic residues" evidence="1">
    <location>
        <begin position="686"/>
        <end position="699"/>
    </location>
</feature>
<feature type="domain" description="BRCT" evidence="2">
    <location>
        <begin position="85"/>
        <end position="168"/>
    </location>
</feature>
<dbReference type="GO" id="GO:0035361">
    <property type="term" value="C:Cul8-RING ubiquitin ligase complex"/>
    <property type="evidence" value="ECO:0007669"/>
    <property type="project" value="TreeGrafter"/>
</dbReference>
<dbReference type="PANTHER" id="PTHR47667:SF1">
    <property type="entry name" value="REGULATOR OF TY1 TRANSPOSITION PROTEIN 107"/>
    <property type="match status" value="1"/>
</dbReference>
<evidence type="ECO:0000259" key="2">
    <source>
        <dbReference type="PROSITE" id="PS50172"/>
    </source>
</evidence>
<feature type="compositionally biased region" description="Low complexity" evidence="1">
    <location>
        <begin position="649"/>
        <end position="658"/>
    </location>
</feature>
<dbReference type="CDD" id="cd18432">
    <property type="entry name" value="BRCT_PAXIP1_rpt6_like"/>
    <property type="match status" value="1"/>
</dbReference>
<feature type="region of interest" description="Disordered" evidence="1">
    <location>
        <begin position="872"/>
        <end position="933"/>
    </location>
</feature>
<name>A0AAD6V3J2_9AGAR</name>
<sequence length="1137" mass="125127">MVFQGVKFHLPSCVPADREVYLANLLTKHHATRAESIHEATHIVSNSVTFEGWRDVRDVEVVTEIWVERSIAAKKMQAPSHYSANPSMLFSGVIACSADLRPSDEEVINVGITALGGQWRMGLTKDVTHLFATSKMSERYATGMNYRDQTHIKVLVPDWFDDTVSLGKSNLDTRPYEWPEPGVLNRRPQSPEKLKQLQRGSMSPQKKALYKTATWEPDLSKPRLKSKDVWGGRHILLSTTLELTGARRKIVEDGVRMAQGVIIEYASNGGDGTSEEEIALLSRCDIFVTRHRTGRAFFKAWRAGKTIGTLGWLLNVQLIGVFSSPMDQLLHFPYPAHKVQDFEKHHISVTNYTGETRDYLKKLISLMGGNFTPSFSTSNTVLVAAEISGSKTEKAAEWSIPVVNHTWLEDCFLRWKSLTPATPKYVSYPSGVEFFSIVGERGLGNEITEIIAAEAGAASEDEEEESRADRNTPAGSQNSEEETEVEGGLMPMPSLDLDAELEKDVSPTLKAKSRTVKPKSADSDAEMEDAGARPQRSPAGPSTFKSMSRLKSKSTARLPNSDVDTGDEDGARHARPRPSTPKSMSKSRVKPTFTARSEDSDTSVENAHAGPSRIQSPAKSTPAPNKRTGVSASSEPQFDPELPRGIVRVKSLPSPSKSTPKKGKGKVVPSEPSQDESDKEPEVRPARKYLVRRAGRRSPRKAESDVRLARSDEPPRELDSDSEFDLPSRLLESLKQKPLPRKATPTPPSSPLSAPPTSPQVKRIPTKGIEVLVSTVASLSARKPPPNRTYSVSAVSHHRASTSAATPLSAPPRSRTETASSSSPASSVAANLATAGVNGRSRRSAAAKATQRLHDEIMPDVINFQNEMRNQTRKIRRVSGRSEAETEIGDDEDEVPSTKRRKLENGKKARASPSFDDHATKPARKSEVAPRNGKPIKLLTTQVELSDEVLKALAKLGAKVTNKSTECTHLLVPGIVRTEKFLCALAGAPFILTKEWALDSAAANELLPETDYLLKDDSGSKKYKLRLADALSRAKILKGTLFKGRTFFMTPNAHMNPALIRNIIYANGGELITNHRPSLRMLEKQPNRHLISCPDDATLWRQIATVCPVYNTELVLMSALRQEIDWDDESYLVEGSN</sequence>
<dbReference type="Pfam" id="PF16770">
    <property type="entry name" value="RTT107_BRCT_5"/>
    <property type="match status" value="1"/>
</dbReference>
<comment type="caution">
    <text evidence="3">The sequence shown here is derived from an EMBL/GenBank/DDBJ whole genome shotgun (WGS) entry which is preliminary data.</text>
</comment>
<dbReference type="CDD" id="cd18436">
    <property type="entry name" value="BRCT_BRC1_like_rpt2"/>
    <property type="match status" value="1"/>
</dbReference>
<dbReference type="AlphaFoldDB" id="A0AAD6V3J2"/>
<dbReference type="CDD" id="cd17743">
    <property type="entry name" value="BRCT_BRC1_like_rpt5"/>
    <property type="match status" value="1"/>
</dbReference>
<feature type="compositionally biased region" description="Basic and acidic residues" evidence="1">
    <location>
        <begin position="915"/>
        <end position="928"/>
    </location>
</feature>
<feature type="domain" description="BRCT" evidence="2">
    <location>
        <begin position="1"/>
        <end position="84"/>
    </location>
</feature>
<feature type="compositionally biased region" description="Pro residues" evidence="1">
    <location>
        <begin position="745"/>
        <end position="758"/>
    </location>
</feature>
<organism evidence="3 4">
    <name type="scientific">Mycena pura</name>
    <dbReference type="NCBI Taxonomy" id="153505"/>
    <lineage>
        <taxon>Eukaryota</taxon>
        <taxon>Fungi</taxon>
        <taxon>Dikarya</taxon>
        <taxon>Basidiomycota</taxon>
        <taxon>Agaricomycotina</taxon>
        <taxon>Agaricomycetes</taxon>
        <taxon>Agaricomycetidae</taxon>
        <taxon>Agaricales</taxon>
        <taxon>Marasmiineae</taxon>
        <taxon>Mycenaceae</taxon>
        <taxon>Mycena</taxon>
    </lineage>
</organism>
<evidence type="ECO:0000256" key="1">
    <source>
        <dbReference type="SAM" id="MobiDB-lite"/>
    </source>
</evidence>
<dbReference type="Pfam" id="PF12738">
    <property type="entry name" value="PTCB-BRCT"/>
    <property type="match status" value="1"/>
</dbReference>
<dbReference type="GO" id="GO:0005634">
    <property type="term" value="C:nucleus"/>
    <property type="evidence" value="ECO:0007669"/>
    <property type="project" value="TreeGrafter"/>
</dbReference>
<feature type="compositionally biased region" description="Polar residues" evidence="1">
    <location>
        <begin position="613"/>
        <end position="636"/>
    </location>
</feature>
<feature type="domain" description="BRCT" evidence="2">
    <location>
        <begin position="947"/>
        <end position="1014"/>
    </location>
</feature>
<accession>A0AAD6V3J2</accession>
<dbReference type="EMBL" id="JARJCW010000072">
    <property type="protein sequence ID" value="KAJ7198551.1"/>
    <property type="molecule type" value="Genomic_DNA"/>
</dbReference>
<dbReference type="SMART" id="SM00292">
    <property type="entry name" value="BRCT"/>
    <property type="match status" value="4"/>
</dbReference>
<dbReference type="InterPro" id="IPR001357">
    <property type="entry name" value="BRCT_dom"/>
</dbReference>
<reference evidence="3" key="1">
    <citation type="submission" date="2023-03" db="EMBL/GenBank/DDBJ databases">
        <title>Massive genome expansion in bonnet fungi (Mycena s.s.) driven by repeated elements and novel gene families across ecological guilds.</title>
        <authorList>
            <consortium name="Lawrence Berkeley National Laboratory"/>
            <person name="Harder C.B."/>
            <person name="Miyauchi S."/>
            <person name="Viragh M."/>
            <person name="Kuo A."/>
            <person name="Thoen E."/>
            <person name="Andreopoulos B."/>
            <person name="Lu D."/>
            <person name="Skrede I."/>
            <person name="Drula E."/>
            <person name="Henrissat B."/>
            <person name="Morin E."/>
            <person name="Kohler A."/>
            <person name="Barry K."/>
            <person name="LaButti K."/>
            <person name="Morin E."/>
            <person name="Salamov A."/>
            <person name="Lipzen A."/>
            <person name="Mereny Z."/>
            <person name="Hegedus B."/>
            <person name="Baldrian P."/>
            <person name="Stursova M."/>
            <person name="Weitz H."/>
            <person name="Taylor A."/>
            <person name="Grigoriev I.V."/>
            <person name="Nagy L.G."/>
            <person name="Martin F."/>
            <person name="Kauserud H."/>
        </authorList>
    </citation>
    <scope>NUCLEOTIDE SEQUENCE</scope>
    <source>
        <strain evidence="3">9144</strain>
    </source>
</reference>
<feature type="region of interest" description="Disordered" evidence="1">
    <location>
        <begin position="506"/>
        <end position="852"/>
    </location>
</feature>
<evidence type="ECO:0000313" key="4">
    <source>
        <dbReference type="Proteomes" id="UP001219525"/>
    </source>
</evidence>
<dbReference type="InterPro" id="IPR036420">
    <property type="entry name" value="BRCT_dom_sf"/>
</dbReference>
<evidence type="ECO:0000313" key="3">
    <source>
        <dbReference type="EMBL" id="KAJ7198551.1"/>
    </source>
</evidence>
<dbReference type="Gene3D" id="3.40.50.10190">
    <property type="entry name" value="BRCT domain"/>
    <property type="match status" value="5"/>
</dbReference>
<dbReference type="InterPro" id="IPR053036">
    <property type="entry name" value="CellCycle_DNARepair_Reg"/>
</dbReference>
<dbReference type="GO" id="GO:0006302">
    <property type="term" value="P:double-strand break repair"/>
    <property type="evidence" value="ECO:0007669"/>
    <property type="project" value="TreeGrafter"/>
</dbReference>
<dbReference type="Pfam" id="PF16589">
    <property type="entry name" value="BRCT_2"/>
    <property type="match status" value="1"/>
</dbReference>
<dbReference type="PANTHER" id="PTHR47667">
    <property type="entry name" value="REGULATOR OF TY1 TRANSPOSITION PROTEIN 107"/>
    <property type="match status" value="1"/>
</dbReference>
<keyword evidence="4" id="KW-1185">Reference proteome</keyword>